<organism evidence="1 2">
    <name type="scientific">Corynebacterium urogenitale</name>
    <dbReference type="NCBI Taxonomy" id="2487892"/>
    <lineage>
        <taxon>Bacteria</taxon>
        <taxon>Bacillati</taxon>
        <taxon>Actinomycetota</taxon>
        <taxon>Actinomycetes</taxon>
        <taxon>Mycobacteriales</taxon>
        <taxon>Corynebacteriaceae</taxon>
        <taxon>Corynebacterium</taxon>
    </lineage>
</organism>
<accession>A0A5J6Z518</accession>
<dbReference type="RefSeq" id="WP_151902601.1">
    <property type="nucleotide sequence ID" value="NZ_CP045032.1"/>
</dbReference>
<reference evidence="2" key="1">
    <citation type="submission" date="2019-10" db="EMBL/GenBank/DDBJ databases">
        <title>Complete genome sequence of Corynebacterium urogenitalis DSM 108747, isolated from the genital tract of a cow.</title>
        <authorList>
            <person name="Ruckert C."/>
            <person name="Ballas P."/>
            <person name="Wagener K."/>
            <person name="Drillich M."/>
            <person name="Kaempfer P."/>
            <person name="Busse H.-J."/>
            <person name="Ehling-Schulz M."/>
        </authorList>
    </citation>
    <scope>NUCLEOTIDE SEQUENCE [LARGE SCALE GENOMIC DNA]</scope>
    <source>
        <strain evidence="2">LMM 1652</strain>
    </source>
</reference>
<name>A0A5J6Z518_9CORY</name>
<keyword evidence="2" id="KW-1185">Reference proteome</keyword>
<proteinExistence type="predicted"/>
<dbReference type="EMBL" id="CP045032">
    <property type="protein sequence ID" value="QFQ02208.1"/>
    <property type="molecule type" value="Genomic_DNA"/>
</dbReference>
<evidence type="ECO:0000313" key="1">
    <source>
        <dbReference type="EMBL" id="QFQ02208.1"/>
    </source>
</evidence>
<protein>
    <submittedName>
        <fullName evidence="1">Uncharacterized protein</fullName>
    </submittedName>
</protein>
<dbReference type="Proteomes" id="UP000326711">
    <property type="component" value="Chromosome"/>
</dbReference>
<dbReference type="OrthoDB" id="4414451at2"/>
<dbReference type="AlphaFoldDB" id="A0A5J6Z518"/>
<sequence>MPSINFRLLAKPSQLGFIEEDFRNLISAMGEDLDADLSVSKGLVPDPELVTTWVEQFGEEDNPDSEDAPVGAEFSVDVRRYEMGSISGLTMYFAELLTVREKDPAEPLLRQVKDDLGAPRVPWHVQVQP</sequence>
<evidence type="ECO:0000313" key="2">
    <source>
        <dbReference type="Proteomes" id="UP000326711"/>
    </source>
</evidence>
<gene>
    <name evidence="1" type="ORF">CUROG_04145</name>
</gene>
<dbReference type="KEGG" id="cuo:CUROG_04145"/>